<dbReference type="PANTHER" id="PTHR38479">
    <property type="entry name" value="LMO0824 PROTEIN"/>
    <property type="match status" value="1"/>
</dbReference>
<organism evidence="1 2">
    <name type="scientific">Frankia torreyi</name>
    <dbReference type="NCBI Taxonomy" id="1856"/>
    <lineage>
        <taxon>Bacteria</taxon>
        <taxon>Bacillati</taxon>
        <taxon>Actinomycetota</taxon>
        <taxon>Actinomycetes</taxon>
        <taxon>Frankiales</taxon>
        <taxon>Frankiaceae</taxon>
        <taxon>Frankia</taxon>
    </lineage>
</organism>
<proteinExistence type="predicted"/>
<dbReference type="RefSeq" id="WP_044886781.1">
    <property type="nucleotide sequence ID" value="NZ_JYFN01000037.1"/>
</dbReference>
<sequence length="356" mass="38012">MTGAQATDGGALAAARLAAQGLTGTPARDPVDVVGRLLAVQGQDPRGLRLAIRSRTRGLHAADVDRALSDDRSLVVTWLNRGTLHLVRAEDHWWLRELTAPAMAAQIRRRLAQEGVSPDAAERGVARIERALTDDGPLSRGELRERVEAAGVPTAGQAMIYLLIVAATRGLVVRGPVVGTEQNYVLVRDWLGAPLREFDRDAALAELARRYLAGHGPADERDLARWVGLPLRDARRGLAAVAADLVTRADGRLDLPRGDGPAPGLPAPRLLGPFDPVLHGWDGRDWLGAAGRAVTVNGIFRPVILVDGRAAGTWSMPAGRVELAPFTDPPDWGPAVAEALRAEAADVRRFLAPRPG</sequence>
<dbReference type="PATRIC" id="fig|1502723.3.peg.3946"/>
<dbReference type="PANTHER" id="PTHR38479:SF2">
    <property type="entry name" value="WINGED HELIX DNA-BINDING DOMAIN-CONTAINING PROTEIN"/>
    <property type="match status" value="1"/>
</dbReference>
<dbReference type="Proteomes" id="UP000032545">
    <property type="component" value="Unassembled WGS sequence"/>
</dbReference>
<keyword evidence="1" id="KW-0238">DNA-binding</keyword>
<comment type="caution">
    <text evidence="1">The sequence shown here is derived from an EMBL/GenBank/DDBJ whole genome shotgun (WGS) entry which is preliminary data.</text>
</comment>
<reference evidence="1 2" key="2">
    <citation type="journal article" date="2016" name="Genome Announc.">
        <title>Permanent Draft Genome Sequences for Two Variants of Frankia sp. Strain CpI1, the First Frankia Strain Isolated from Root Nodules of Comptonia peregrina.</title>
        <authorList>
            <person name="Oshone R."/>
            <person name="Hurst S.G.IV."/>
            <person name="Abebe-Akele F."/>
            <person name="Simpson S."/>
            <person name="Morris K."/>
            <person name="Thomas W.K."/>
            <person name="Tisa L.S."/>
        </authorList>
    </citation>
    <scope>NUCLEOTIDE SEQUENCE [LARGE SCALE GENOMIC DNA]</scope>
    <source>
        <strain evidence="2">CpI1-S</strain>
    </source>
</reference>
<name>A0A0D8BAX6_9ACTN</name>
<gene>
    <name evidence="1" type="ORF">FF36_04228</name>
</gene>
<protein>
    <submittedName>
        <fullName evidence="1">Winged helix DNA-binding domain</fullName>
    </submittedName>
</protein>
<dbReference type="AlphaFoldDB" id="A0A0D8BAX6"/>
<accession>A0A0D8BAX6</accession>
<reference evidence="2" key="1">
    <citation type="submission" date="2015-02" db="EMBL/GenBank/DDBJ databases">
        <title>Draft Genome of Frankia sp. CpI1-S.</title>
        <authorList>
            <person name="Oshone R.T."/>
            <person name="Ngom M."/>
            <person name="Ghodhbane-Gtari F."/>
            <person name="Gtari M."/>
            <person name="Morris K."/>
            <person name="Thomas K."/>
            <person name="Sen A."/>
            <person name="Tisa L.S."/>
        </authorList>
    </citation>
    <scope>NUCLEOTIDE SEQUENCE [LARGE SCALE GENOMIC DNA]</scope>
    <source>
        <strain evidence="2">CpI1-S</strain>
    </source>
</reference>
<dbReference type="GO" id="GO:0003677">
    <property type="term" value="F:DNA binding"/>
    <property type="evidence" value="ECO:0007669"/>
    <property type="project" value="UniProtKB-KW"/>
</dbReference>
<keyword evidence="2" id="KW-1185">Reference proteome</keyword>
<dbReference type="InterPro" id="IPR009351">
    <property type="entry name" value="AlkZ-like"/>
</dbReference>
<dbReference type="OrthoDB" id="9148135at2"/>
<dbReference type="EMBL" id="JYFN01000037">
    <property type="protein sequence ID" value="KJE21418.1"/>
    <property type="molecule type" value="Genomic_DNA"/>
</dbReference>
<evidence type="ECO:0000313" key="2">
    <source>
        <dbReference type="Proteomes" id="UP000032545"/>
    </source>
</evidence>
<dbReference type="Pfam" id="PF06224">
    <property type="entry name" value="AlkZ-like"/>
    <property type="match status" value="1"/>
</dbReference>
<evidence type="ECO:0000313" key="1">
    <source>
        <dbReference type="EMBL" id="KJE21418.1"/>
    </source>
</evidence>